<proteinExistence type="predicted"/>
<sequence>MIFASRPEVPATLMEVVTPIIIDGLKLPSHTWQVLSAAAIAALALGIGIALDPPTNVAIDVPGFAYGIEEGDVWLTDDALVAGAPSFADLSDEALAELSDELSAGTPGGTA</sequence>
<organism evidence="1">
    <name type="scientific">marine metagenome</name>
    <dbReference type="NCBI Taxonomy" id="408172"/>
    <lineage>
        <taxon>unclassified sequences</taxon>
        <taxon>metagenomes</taxon>
        <taxon>ecological metagenomes</taxon>
    </lineage>
</organism>
<evidence type="ECO:0000313" key="1">
    <source>
        <dbReference type="EMBL" id="SVB42035.1"/>
    </source>
</evidence>
<protein>
    <submittedName>
        <fullName evidence="1">Uncharacterized protein</fullName>
    </submittedName>
</protein>
<dbReference type="EMBL" id="UINC01041156">
    <property type="protein sequence ID" value="SVB42035.1"/>
    <property type="molecule type" value="Genomic_DNA"/>
</dbReference>
<dbReference type="AlphaFoldDB" id="A0A382DUT8"/>
<name>A0A382DUT8_9ZZZZ</name>
<accession>A0A382DUT8</accession>
<reference evidence="1" key="1">
    <citation type="submission" date="2018-05" db="EMBL/GenBank/DDBJ databases">
        <authorList>
            <person name="Lanie J.A."/>
            <person name="Ng W.-L."/>
            <person name="Kazmierczak K.M."/>
            <person name="Andrzejewski T.M."/>
            <person name="Davidsen T.M."/>
            <person name="Wayne K.J."/>
            <person name="Tettelin H."/>
            <person name="Glass J.I."/>
            <person name="Rusch D."/>
            <person name="Podicherti R."/>
            <person name="Tsui H.-C.T."/>
            <person name="Winkler M.E."/>
        </authorList>
    </citation>
    <scope>NUCLEOTIDE SEQUENCE</scope>
</reference>
<gene>
    <name evidence="1" type="ORF">METZ01_LOCUS194889</name>
</gene>